<keyword evidence="2" id="KW-0472">Membrane</keyword>
<dbReference type="SUPFAM" id="SSF55073">
    <property type="entry name" value="Nucleotide cyclase"/>
    <property type="match status" value="1"/>
</dbReference>
<comment type="similarity">
    <text evidence="1">Belongs to the adenylyl cyclase class-3 family.</text>
</comment>
<dbReference type="Gene3D" id="6.10.340.10">
    <property type="match status" value="1"/>
</dbReference>
<dbReference type="Pfam" id="PF00672">
    <property type="entry name" value="HAMP"/>
    <property type="match status" value="1"/>
</dbReference>
<proteinExistence type="inferred from homology"/>
<dbReference type="PANTHER" id="PTHR43081:SF1">
    <property type="entry name" value="ADENYLATE CYCLASE, TERMINAL-DIFFERENTIATION SPECIFIC"/>
    <property type="match status" value="1"/>
</dbReference>
<evidence type="ECO:0000313" key="6">
    <source>
        <dbReference type="Proteomes" id="UP000660381"/>
    </source>
</evidence>
<dbReference type="SUPFAM" id="SSF158472">
    <property type="entry name" value="HAMP domain-like"/>
    <property type="match status" value="1"/>
</dbReference>
<organism evidence="5 6">
    <name type="scientific">Anabaena catenula FACHB-362</name>
    <dbReference type="NCBI Taxonomy" id="2692877"/>
    <lineage>
        <taxon>Bacteria</taxon>
        <taxon>Bacillati</taxon>
        <taxon>Cyanobacteriota</taxon>
        <taxon>Cyanophyceae</taxon>
        <taxon>Nostocales</taxon>
        <taxon>Nostocaceae</taxon>
        <taxon>Anabaena</taxon>
    </lineage>
</organism>
<dbReference type="InterPro" id="IPR001054">
    <property type="entry name" value="A/G_cyclase"/>
</dbReference>
<feature type="domain" description="Guanylate cyclase" evidence="3">
    <location>
        <begin position="307"/>
        <end position="434"/>
    </location>
</feature>
<dbReference type="EMBL" id="JACJTQ010000036">
    <property type="protein sequence ID" value="MBD2693971.1"/>
    <property type="molecule type" value="Genomic_DNA"/>
</dbReference>
<evidence type="ECO:0000313" key="5">
    <source>
        <dbReference type="EMBL" id="MBD2693971.1"/>
    </source>
</evidence>
<dbReference type="InterPro" id="IPR029787">
    <property type="entry name" value="Nucleotide_cyclase"/>
</dbReference>
<feature type="transmembrane region" description="Helical" evidence="2">
    <location>
        <begin position="194"/>
        <end position="213"/>
    </location>
</feature>
<dbReference type="Proteomes" id="UP000660381">
    <property type="component" value="Unassembled WGS sequence"/>
</dbReference>
<keyword evidence="2" id="KW-0812">Transmembrane</keyword>
<feature type="domain" description="HAMP" evidence="4">
    <location>
        <begin position="214"/>
        <end position="267"/>
    </location>
</feature>
<dbReference type="Gene3D" id="3.30.70.1230">
    <property type="entry name" value="Nucleotide cyclase"/>
    <property type="match status" value="1"/>
</dbReference>
<gene>
    <name evidence="5" type="ORF">H6G68_19805</name>
</gene>
<evidence type="ECO:0000259" key="3">
    <source>
        <dbReference type="PROSITE" id="PS50125"/>
    </source>
</evidence>
<evidence type="ECO:0000259" key="4">
    <source>
        <dbReference type="PROSITE" id="PS50885"/>
    </source>
</evidence>
<dbReference type="PROSITE" id="PS50125">
    <property type="entry name" value="GUANYLATE_CYCLASE_2"/>
    <property type="match status" value="1"/>
</dbReference>
<evidence type="ECO:0000256" key="1">
    <source>
        <dbReference type="ARBA" id="ARBA00005381"/>
    </source>
</evidence>
<comment type="caution">
    <text evidence="5">The sequence shown here is derived from an EMBL/GenBank/DDBJ whole genome shotgun (WGS) entry which is preliminary data.</text>
</comment>
<dbReference type="InterPro" id="IPR050697">
    <property type="entry name" value="Adenylyl/Guanylyl_Cyclase_3/4"/>
</dbReference>
<dbReference type="CDD" id="cd06225">
    <property type="entry name" value="HAMP"/>
    <property type="match status" value="1"/>
</dbReference>
<dbReference type="PROSITE" id="PS50885">
    <property type="entry name" value="HAMP"/>
    <property type="match status" value="1"/>
</dbReference>
<keyword evidence="2" id="KW-1133">Transmembrane helix</keyword>
<feature type="transmembrane region" description="Helical" evidence="2">
    <location>
        <begin position="12"/>
        <end position="33"/>
    </location>
</feature>
<name>A0ABR8JAF6_9NOST</name>
<dbReference type="RefSeq" id="WP_190908179.1">
    <property type="nucleotide sequence ID" value="NZ_JACJTQ010000036.1"/>
</dbReference>
<protein>
    <submittedName>
        <fullName evidence="5">HAMP domain-containing protein</fullName>
    </submittedName>
</protein>
<dbReference type="CDD" id="cd07302">
    <property type="entry name" value="CHD"/>
    <property type="match status" value="1"/>
</dbReference>
<evidence type="ECO:0000256" key="2">
    <source>
        <dbReference type="SAM" id="Phobius"/>
    </source>
</evidence>
<accession>A0ABR8JAF6</accession>
<dbReference type="PANTHER" id="PTHR43081">
    <property type="entry name" value="ADENYLATE CYCLASE, TERMINAL-DIFFERENTIATION SPECIFIC-RELATED"/>
    <property type="match status" value="1"/>
</dbReference>
<dbReference type="SMART" id="SM00304">
    <property type="entry name" value="HAMP"/>
    <property type="match status" value="1"/>
</dbReference>
<keyword evidence="6" id="KW-1185">Reference proteome</keyword>
<dbReference type="SMART" id="SM00044">
    <property type="entry name" value="CYCc"/>
    <property type="match status" value="1"/>
</dbReference>
<dbReference type="InterPro" id="IPR003660">
    <property type="entry name" value="HAMP_dom"/>
</dbReference>
<dbReference type="Pfam" id="PF00211">
    <property type="entry name" value="Guanylate_cyc"/>
    <property type="match status" value="1"/>
</dbReference>
<reference evidence="5 6" key="1">
    <citation type="journal article" date="2020" name="ISME J.">
        <title>Comparative genomics reveals insights into cyanobacterial evolution and habitat adaptation.</title>
        <authorList>
            <person name="Chen M.Y."/>
            <person name="Teng W.K."/>
            <person name="Zhao L."/>
            <person name="Hu C.X."/>
            <person name="Zhou Y.K."/>
            <person name="Han B.P."/>
            <person name="Song L.R."/>
            <person name="Shu W.S."/>
        </authorList>
    </citation>
    <scope>NUCLEOTIDE SEQUENCE [LARGE SCALE GENOMIC DNA]</scope>
    <source>
        <strain evidence="5 6">FACHB-362</strain>
    </source>
</reference>
<sequence>MKIFTFRSIRTQIMASTTLLILGLIGAIVAVWVNSENTIYRQEKLNDTKSLSNILSYTYSNELSEENWTQIRLNIELILRENEDFVYVFVSDNRQDNQIAAASPSEYKNQYIPNLVPLSVTNNALKSSEHTRVLETFILKDVYFADKLRIKRGEPIIEVASDIRTLAGKKLGVLRIGLSLQKVDRAVTNAVNQALIVGSVGLAVGWVCAYILARQLSDPVRRLQSSVAQIAGGDLQHRADIHNRTDEIGALANSFNEMSAILQISFSKLQKTLESFEKFVPDKFVSVIAPQGIENIQVGMASTRKMTILFCDIRGYTSMSEAMAPMEIFTFLNDYLGCMGQAIDEAGGFIDKYIGDAIMALFDDDATDCALKAAILMQKALDKFNYERAKKKLPIISVGIGIHRGTVVMGTVGFTSRIDSTVIGDAVNVASRIEGLTKQYECGILLTESVVKSLCHPELFCLRLVDESVKVKGKDAAISIYELLVPQDGIKN</sequence>